<dbReference type="GO" id="GO:0070670">
    <property type="term" value="P:response to interleukin-4"/>
    <property type="evidence" value="ECO:0007669"/>
    <property type="project" value="Ensembl"/>
</dbReference>
<feature type="region of interest" description="Disordered" evidence="9">
    <location>
        <begin position="1"/>
        <end position="24"/>
    </location>
</feature>
<dbReference type="GO" id="GO:0050693">
    <property type="term" value="F:LBD domain binding"/>
    <property type="evidence" value="ECO:0007669"/>
    <property type="project" value="Ensembl"/>
</dbReference>
<dbReference type="GO" id="GO:0045668">
    <property type="term" value="P:negative regulation of osteoblast differentiation"/>
    <property type="evidence" value="ECO:0007669"/>
    <property type="project" value="Ensembl"/>
</dbReference>
<gene>
    <name evidence="10" type="primary">Cited1</name>
</gene>
<keyword evidence="7" id="KW-0804">Transcription</keyword>
<keyword evidence="6" id="KW-0010">Activator</keyword>
<dbReference type="OMA" id="NSQYHGV"/>
<dbReference type="GO" id="GO:0060712">
    <property type="term" value="P:spongiotrophoblast layer development"/>
    <property type="evidence" value="ECO:0007669"/>
    <property type="project" value="Ensembl"/>
</dbReference>
<name>A0A8C6QSH5_NANGA</name>
<dbReference type="GO" id="GO:0003713">
    <property type="term" value="F:transcription coactivator activity"/>
    <property type="evidence" value="ECO:0007669"/>
    <property type="project" value="Ensembl"/>
</dbReference>
<evidence type="ECO:0000256" key="3">
    <source>
        <dbReference type="ARBA" id="ARBA00006967"/>
    </source>
</evidence>
<dbReference type="GO" id="GO:0043627">
    <property type="term" value="P:response to estrogen"/>
    <property type="evidence" value="ECO:0007669"/>
    <property type="project" value="Ensembl"/>
</dbReference>
<dbReference type="GO" id="GO:0071105">
    <property type="term" value="P:response to interleukin-11"/>
    <property type="evidence" value="ECO:0007669"/>
    <property type="project" value="Ensembl"/>
</dbReference>
<feature type="compositionally biased region" description="Pro residues" evidence="9">
    <location>
        <begin position="76"/>
        <end position="85"/>
    </location>
</feature>
<dbReference type="GO" id="GO:0007420">
    <property type="term" value="P:brain development"/>
    <property type="evidence" value="ECO:0007669"/>
    <property type="project" value="Ensembl"/>
</dbReference>
<evidence type="ECO:0000256" key="4">
    <source>
        <dbReference type="ARBA" id="ARBA00022490"/>
    </source>
</evidence>
<dbReference type="GO" id="GO:0070669">
    <property type="term" value="P:response to interleukin-2"/>
    <property type="evidence" value="ECO:0007669"/>
    <property type="project" value="Ensembl"/>
</dbReference>
<dbReference type="GO" id="GO:0060395">
    <property type="term" value="P:SMAD protein signal transduction"/>
    <property type="evidence" value="ECO:0007669"/>
    <property type="project" value="Ensembl"/>
</dbReference>
<dbReference type="GO" id="GO:0071107">
    <property type="term" value="P:response to parathyroid hormone"/>
    <property type="evidence" value="ECO:0007669"/>
    <property type="project" value="Ensembl"/>
</dbReference>
<dbReference type="GO" id="GO:0007179">
    <property type="term" value="P:transforming growth factor beta receptor signaling pathway"/>
    <property type="evidence" value="ECO:0007669"/>
    <property type="project" value="Ensembl"/>
</dbReference>
<accession>A0A8C6QSH5</accession>
<proteinExistence type="inferred from homology"/>
<dbReference type="GO" id="GO:0042438">
    <property type="term" value="P:melanin biosynthetic process"/>
    <property type="evidence" value="ECO:0007669"/>
    <property type="project" value="Ensembl"/>
</dbReference>
<dbReference type="GO" id="GO:0070741">
    <property type="term" value="P:response to interleukin-6"/>
    <property type="evidence" value="ECO:0007669"/>
    <property type="project" value="Ensembl"/>
</dbReference>
<evidence type="ECO:0000313" key="10">
    <source>
        <dbReference type="Ensembl" id="ENSNGAP00000007378.1"/>
    </source>
</evidence>
<keyword evidence="5" id="KW-0805">Transcription regulation</keyword>
<dbReference type="GO" id="GO:0005634">
    <property type="term" value="C:nucleus"/>
    <property type="evidence" value="ECO:0007669"/>
    <property type="project" value="UniProtKB-SubCell"/>
</dbReference>
<reference evidence="10" key="1">
    <citation type="submission" date="2025-08" db="UniProtKB">
        <authorList>
            <consortium name="Ensembl"/>
        </authorList>
    </citation>
    <scope>IDENTIFICATION</scope>
</reference>
<dbReference type="PANTHER" id="PTHR17045">
    <property type="entry name" value="MELANOCYTE SPECIFIC GENE RELATED CITED"/>
    <property type="match status" value="1"/>
</dbReference>
<comment type="similarity">
    <text evidence="3">Belongs to the CITED family.</text>
</comment>
<keyword evidence="11" id="KW-1185">Reference proteome</keyword>
<evidence type="ECO:0000256" key="7">
    <source>
        <dbReference type="ARBA" id="ARBA00023163"/>
    </source>
</evidence>
<dbReference type="GO" id="GO:0070410">
    <property type="term" value="F:co-SMAD binding"/>
    <property type="evidence" value="ECO:0007669"/>
    <property type="project" value="Ensembl"/>
</dbReference>
<dbReference type="GO" id="GO:0005829">
    <property type="term" value="C:cytosol"/>
    <property type="evidence" value="ECO:0007669"/>
    <property type="project" value="Ensembl"/>
</dbReference>
<dbReference type="GO" id="GO:0010628">
    <property type="term" value="P:positive regulation of gene expression"/>
    <property type="evidence" value="ECO:0007669"/>
    <property type="project" value="Ensembl"/>
</dbReference>
<dbReference type="GO" id="GO:0032496">
    <property type="term" value="P:response to lipopolysaccharide"/>
    <property type="evidence" value="ECO:0007669"/>
    <property type="project" value="Ensembl"/>
</dbReference>
<organism evidence="10 11">
    <name type="scientific">Nannospalax galili</name>
    <name type="common">Northern Israeli blind subterranean mole rat</name>
    <name type="synonym">Spalax galili</name>
    <dbReference type="NCBI Taxonomy" id="1026970"/>
    <lineage>
        <taxon>Eukaryota</taxon>
        <taxon>Metazoa</taxon>
        <taxon>Chordata</taxon>
        <taxon>Craniata</taxon>
        <taxon>Vertebrata</taxon>
        <taxon>Euteleostomi</taxon>
        <taxon>Mammalia</taxon>
        <taxon>Eutheria</taxon>
        <taxon>Euarchontoglires</taxon>
        <taxon>Glires</taxon>
        <taxon>Rodentia</taxon>
        <taxon>Myomorpha</taxon>
        <taxon>Muroidea</taxon>
        <taxon>Spalacidae</taxon>
        <taxon>Spalacinae</taxon>
        <taxon>Nannospalax</taxon>
    </lineage>
</organism>
<feature type="region of interest" description="Disordered" evidence="9">
    <location>
        <begin position="136"/>
        <end position="155"/>
    </location>
</feature>
<dbReference type="GO" id="GO:0032868">
    <property type="term" value="P:response to insulin"/>
    <property type="evidence" value="ECO:0007669"/>
    <property type="project" value="Ensembl"/>
</dbReference>
<dbReference type="GO" id="GO:0051591">
    <property type="term" value="P:response to cAMP"/>
    <property type="evidence" value="ECO:0007669"/>
    <property type="project" value="Ensembl"/>
</dbReference>
<dbReference type="AlphaFoldDB" id="A0A8C6QSH5"/>
<dbReference type="GO" id="GO:0070555">
    <property type="term" value="P:response to interleukin-1"/>
    <property type="evidence" value="ECO:0007669"/>
    <property type="project" value="Ensembl"/>
</dbReference>
<dbReference type="Pfam" id="PF04487">
    <property type="entry name" value="CITED"/>
    <property type="match status" value="1"/>
</dbReference>
<protein>
    <submittedName>
        <fullName evidence="10">Cbp/p300-interacting transactivator with Glu/Asp-rich carboxy-terminal domain 1</fullName>
    </submittedName>
</protein>
<reference evidence="10" key="2">
    <citation type="submission" date="2025-09" db="UniProtKB">
        <authorList>
            <consortium name="Ensembl"/>
        </authorList>
    </citation>
    <scope>IDENTIFICATION</scope>
</reference>
<dbReference type="GO" id="GO:0043524">
    <property type="term" value="P:negative regulation of neuron apoptotic process"/>
    <property type="evidence" value="ECO:0007669"/>
    <property type="project" value="Ensembl"/>
</dbReference>
<evidence type="ECO:0000256" key="1">
    <source>
        <dbReference type="ARBA" id="ARBA00004123"/>
    </source>
</evidence>
<comment type="subcellular location">
    <subcellularLocation>
        <location evidence="2">Cytoplasm</location>
    </subcellularLocation>
    <subcellularLocation>
        <location evidence="1">Nucleus</location>
    </subcellularLocation>
</comment>
<dbReference type="GeneTree" id="ENSGT00530000063624"/>
<evidence type="ECO:0000256" key="8">
    <source>
        <dbReference type="ARBA" id="ARBA00023242"/>
    </source>
</evidence>
<feature type="region of interest" description="Disordered" evidence="9">
    <location>
        <begin position="52"/>
        <end position="91"/>
    </location>
</feature>
<dbReference type="InterPro" id="IPR007576">
    <property type="entry name" value="CITED"/>
</dbReference>
<evidence type="ECO:0000313" key="11">
    <source>
        <dbReference type="Proteomes" id="UP000694381"/>
    </source>
</evidence>
<sequence>MPTMSRPALDVKGGTTPAKEDANQEMNTLAYSNLGVKDRKAVAILHYPGVATNGAKASGVPTSSSGSPSPISSPTVTPPTKPPPFNLHHPAPHLLASMQLQKLNSQYHGMAAAGAAVTATATPGQQGEAGSLQNWGGAGGAEVLPPSAGAQSPAIIDSDPVDEEVLMSLVVELGLDRANELPELWLGQNEFDFTADFPSGC</sequence>
<evidence type="ECO:0000256" key="6">
    <source>
        <dbReference type="ARBA" id="ARBA00023159"/>
    </source>
</evidence>
<dbReference type="FunFam" id="6.10.140.2200:FF:000002">
    <property type="entry name" value="cbp/p300-interacting transactivator 1 isoform X2"/>
    <property type="match status" value="1"/>
</dbReference>
<dbReference type="Gene3D" id="6.10.140.2200">
    <property type="match status" value="1"/>
</dbReference>
<dbReference type="GO" id="GO:0071104">
    <property type="term" value="P:response to interleukin-9"/>
    <property type="evidence" value="ECO:0007669"/>
    <property type="project" value="Ensembl"/>
</dbReference>
<dbReference type="GO" id="GO:0060711">
    <property type="term" value="P:labyrinthine layer development"/>
    <property type="evidence" value="ECO:0007669"/>
    <property type="project" value="Ensembl"/>
</dbReference>
<dbReference type="GO" id="GO:0034341">
    <property type="term" value="P:response to type II interferon"/>
    <property type="evidence" value="ECO:0007669"/>
    <property type="project" value="Ensembl"/>
</dbReference>
<dbReference type="GO" id="GO:0045944">
    <property type="term" value="P:positive regulation of transcription by RNA polymerase II"/>
    <property type="evidence" value="ECO:0007669"/>
    <property type="project" value="Ensembl"/>
</dbReference>
<dbReference type="GO" id="GO:0001570">
    <property type="term" value="P:vasculogenesis"/>
    <property type="evidence" value="ECO:0007669"/>
    <property type="project" value="Ensembl"/>
</dbReference>
<dbReference type="Proteomes" id="UP000694381">
    <property type="component" value="Unassembled WGS sequence"/>
</dbReference>
<keyword evidence="8" id="KW-0539">Nucleus</keyword>
<keyword evidence="4" id="KW-0963">Cytoplasm</keyword>
<evidence type="ECO:0000256" key="5">
    <source>
        <dbReference type="ARBA" id="ARBA00023015"/>
    </source>
</evidence>
<dbReference type="GO" id="GO:0006913">
    <property type="term" value="P:nucleocytoplasmic transport"/>
    <property type="evidence" value="ECO:0007669"/>
    <property type="project" value="Ensembl"/>
</dbReference>
<dbReference type="PANTHER" id="PTHR17045:SF6">
    <property type="entry name" value="CBP_P300-INTERACTING TRANSACTIVATOR 1"/>
    <property type="match status" value="1"/>
</dbReference>
<evidence type="ECO:0000256" key="9">
    <source>
        <dbReference type="SAM" id="MobiDB-lite"/>
    </source>
</evidence>
<evidence type="ECO:0000256" key="2">
    <source>
        <dbReference type="ARBA" id="ARBA00004496"/>
    </source>
</evidence>
<dbReference type="GO" id="GO:0045892">
    <property type="term" value="P:negative regulation of DNA-templated transcription"/>
    <property type="evidence" value="ECO:0007669"/>
    <property type="project" value="Ensembl"/>
</dbReference>
<dbReference type="GO" id="GO:0042803">
    <property type="term" value="F:protein homodimerization activity"/>
    <property type="evidence" value="ECO:0007669"/>
    <property type="project" value="Ensembl"/>
</dbReference>
<feature type="compositionally biased region" description="Low complexity" evidence="9">
    <location>
        <begin position="58"/>
        <end position="75"/>
    </location>
</feature>
<dbReference type="GO" id="GO:0003682">
    <property type="term" value="F:chromatin binding"/>
    <property type="evidence" value="ECO:0007669"/>
    <property type="project" value="Ensembl"/>
</dbReference>
<dbReference type="GO" id="GO:0030318">
    <property type="term" value="P:melanocyte differentiation"/>
    <property type="evidence" value="ECO:0007669"/>
    <property type="project" value="Ensembl"/>
</dbReference>
<dbReference type="Ensembl" id="ENSNGAT00000012864.1">
    <property type="protein sequence ID" value="ENSNGAP00000007378.1"/>
    <property type="gene ID" value="ENSNGAG00000010654.1"/>
</dbReference>